<sequence length="740" mass="77191">MSGSSRSPSTPSGPTSAARTPGGTTGTLAGDDTALTDDAARDLIAQYDEELPQRAVSPRLDAAIGLVCFAIGLFVLVQVFWPIPQGKQFYLIWFLALVLPLVFLLYRPAARRKPAEAPADSADERTSVPERRSDNPSVVDWLLAVIALGTGLYPVLPFLSGGFDAFLDRQGTLSPLDTVMGGLLLLLVLEATRRTTGLILPIVCVVFFVYAYYGSYIPLGWPGSHAGLDFDQIVNALYNEASGFYGVPLDVAATYIVLFTIYGAVLDRTGAAKFFIDLSFSLFTKSKAAPGRTVALSGFLLGTVSGSGTATAVSLGAVTWPVLKKAGYPKENAGGMLAASGIGAILSPPTLGAAAFIIAELLGVGYGTVLLWAVVPTLLYYLGIFLAIEIDSRKIDVDEVPGPKPRTWPVFRSGFYHFISLGIIVVFLALGIPPFKAVVYATGVGILFGLLEIAHAHGWRPVPALRGIAAVVYGALSSGIRSALPVASVCAAAGIIVSTITKTGLGQVLSTMLVAIAEGITSNPTLIVILSCVFSAVAVTILGLAVPVTASFIISWVIIGPALIGLGIPEAAAAMFIFYYAVLSEVSPPTALAAVASAAITGGKVVPTIWQACKYSIPAFLVPLAFTFTPEGAGLVAQSGFLGALWTGLVSALAVAALAAGAGGWILRRARWPERTLCFLAAGALLYLQPMSILVGLAALVLAVVVHLVSVRRRTERFLAPDPVGSPAGADRARTERSLS</sequence>
<evidence type="ECO:0000259" key="3">
    <source>
        <dbReference type="Pfam" id="PF06808"/>
    </source>
</evidence>
<dbReference type="InterPro" id="IPR010656">
    <property type="entry name" value="DctM"/>
</dbReference>
<feature type="transmembrane region" description="Helical" evidence="2">
    <location>
        <begin position="552"/>
        <end position="579"/>
    </location>
</feature>
<feature type="transmembrane region" description="Helical" evidence="2">
    <location>
        <begin position="644"/>
        <end position="667"/>
    </location>
</feature>
<feature type="transmembrane region" description="Helical" evidence="2">
    <location>
        <begin position="299"/>
        <end position="323"/>
    </location>
</feature>
<feature type="transmembrane region" description="Helical" evidence="2">
    <location>
        <begin position="486"/>
        <end position="505"/>
    </location>
</feature>
<dbReference type="Pfam" id="PF06808">
    <property type="entry name" value="DctM"/>
    <property type="match status" value="1"/>
</dbReference>
<reference evidence="5" key="1">
    <citation type="journal article" date="2019" name="Int. J. Syst. Evol. Microbiol.">
        <title>The Global Catalogue of Microorganisms (GCM) 10K type strain sequencing project: providing services to taxonomists for standard genome sequencing and annotation.</title>
        <authorList>
            <consortium name="The Broad Institute Genomics Platform"/>
            <consortium name="The Broad Institute Genome Sequencing Center for Infectious Disease"/>
            <person name="Wu L."/>
            <person name="Ma J."/>
        </authorList>
    </citation>
    <scope>NUCLEOTIDE SEQUENCE [LARGE SCALE GENOMIC DNA]</scope>
    <source>
        <strain evidence="5">JCM 14546</strain>
    </source>
</reference>
<dbReference type="PANTHER" id="PTHR43849:SF2">
    <property type="entry name" value="BLL3936 PROTEIN"/>
    <property type="match status" value="1"/>
</dbReference>
<feature type="transmembrane region" description="Helical" evidence="2">
    <location>
        <begin position="141"/>
        <end position="160"/>
    </location>
</feature>
<feature type="transmembrane region" description="Helical" evidence="2">
    <location>
        <begin position="196"/>
        <end position="213"/>
    </location>
</feature>
<organism evidence="4 5">
    <name type="scientific">Brevibacterium samyangense</name>
    <dbReference type="NCBI Taxonomy" id="366888"/>
    <lineage>
        <taxon>Bacteria</taxon>
        <taxon>Bacillati</taxon>
        <taxon>Actinomycetota</taxon>
        <taxon>Actinomycetes</taxon>
        <taxon>Micrococcales</taxon>
        <taxon>Brevibacteriaceae</taxon>
        <taxon>Brevibacterium</taxon>
    </lineage>
</organism>
<dbReference type="RefSeq" id="WP_344308038.1">
    <property type="nucleotide sequence ID" value="NZ_BAAANO010000012.1"/>
</dbReference>
<feature type="transmembrane region" description="Helical" evidence="2">
    <location>
        <begin position="414"/>
        <end position="432"/>
    </location>
</feature>
<feature type="transmembrane region" description="Helical" evidence="2">
    <location>
        <begin position="172"/>
        <end position="189"/>
    </location>
</feature>
<name>A0ABP5EU21_9MICO</name>
<comment type="caution">
    <text evidence="4">The sequence shown here is derived from an EMBL/GenBank/DDBJ whole genome shotgun (WGS) entry which is preliminary data.</text>
</comment>
<dbReference type="InterPro" id="IPR018225">
    <property type="entry name" value="Transaldolase_AS"/>
</dbReference>
<evidence type="ECO:0000313" key="5">
    <source>
        <dbReference type="Proteomes" id="UP001500755"/>
    </source>
</evidence>
<feature type="transmembrane region" description="Helical" evidence="2">
    <location>
        <begin position="687"/>
        <end position="709"/>
    </location>
</feature>
<feature type="transmembrane region" description="Helical" evidence="2">
    <location>
        <begin position="335"/>
        <end position="358"/>
    </location>
</feature>
<feature type="transmembrane region" description="Helical" evidence="2">
    <location>
        <begin position="364"/>
        <end position="388"/>
    </location>
</feature>
<feature type="transmembrane region" description="Helical" evidence="2">
    <location>
        <begin position="526"/>
        <end position="546"/>
    </location>
</feature>
<dbReference type="PANTHER" id="PTHR43849">
    <property type="entry name" value="BLL3936 PROTEIN"/>
    <property type="match status" value="1"/>
</dbReference>
<protein>
    <submittedName>
        <fullName evidence="4">TRAP transporter fused permease subunit</fullName>
    </submittedName>
</protein>
<dbReference type="PROSITE" id="PS01054">
    <property type="entry name" value="TRANSALDOLASE_1"/>
    <property type="match status" value="1"/>
</dbReference>
<evidence type="ECO:0000256" key="2">
    <source>
        <dbReference type="SAM" id="Phobius"/>
    </source>
</evidence>
<feature type="transmembrane region" description="Helical" evidence="2">
    <location>
        <begin position="89"/>
        <end position="106"/>
    </location>
</feature>
<dbReference type="NCBIfam" id="TIGR02123">
    <property type="entry name" value="TRAP_fused"/>
    <property type="match status" value="1"/>
</dbReference>
<dbReference type="Proteomes" id="UP001500755">
    <property type="component" value="Unassembled WGS sequence"/>
</dbReference>
<keyword evidence="2" id="KW-0472">Membrane</keyword>
<feature type="transmembrane region" description="Helical" evidence="2">
    <location>
        <begin position="438"/>
        <end position="456"/>
    </location>
</feature>
<feature type="transmembrane region" description="Helical" evidence="2">
    <location>
        <begin position="62"/>
        <end position="83"/>
    </location>
</feature>
<keyword evidence="2" id="KW-0812">Transmembrane</keyword>
<feature type="region of interest" description="Disordered" evidence="1">
    <location>
        <begin position="1"/>
        <end position="32"/>
    </location>
</feature>
<keyword evidence="5" id="KW-1185">Reference proteome</keyword>
<feature type="transmembrane region" description="Helical" evidence="2">
    <location>
        <begin position="616"/>
        <end position="637"/>
    </location>
</feature>
<feature type="domain" description="TRAP C4-dicarboxylate transport system permease DctM subunit" evidence="3">
    <location>
        <begin position="184"/>
        <end position="631"/>
    </location>
</feature>
<evidence type="ECO:0000256" key="1">
    <source>
        <dbReference type="SAM" id="MobiDB-lite"/>
    </source>
</evidence>
<keyword evidence="2" id="KW-1133">Transmembrane helix</keyword>
<proteinExistence type="predicted"/>
<accession>A0ABP5EU21</accession>
<gene>
    <name evidence="4" type="ORF">GCM10009755_12820</name>
</gene>
<dbReference type="EMBL" id="BAAANO010000012">
    <property type="protein sequence ID" value="GAA2004744.1"/>
    <property type="molecule type" value="Genomic_DNA"/>
</dbReference>
<dbReference type="InterPro" id="IPR011853">
    <property type="entry name" value="TRAP_DctM-Dct_fused"/>
</dbReference>
<evidence type="ECO:0000313" key="4">
    <source>
        <dbReference type="EMBL" id="GAA2004744.1"/>
    </source>
</evidence>